<dbReference type="Proteomes" id="UP001187531">
    <property type="component" value="Unassembled WGS sequence"/>
</dbReference>
<accession>A0AA88HEH8</accession>
<comment type="caution">
    <text evidence="1">The sequence shown here is derived from an EMBL/GenBank/DDBJ whole genome shotgun (WGS) entry which is preliminary data.</text>
</comment>
<dbReference type="AlphaFoldDB" id="A0AA88HEH8"/>
<name>A0AA88HEH8_ARTSF</name>
<evidence type="ECO:0000313" key="2">
    <source>
        <dbReference type="Proteomes" id="UP001187531"/>
    </source>
</evidence>
<reference evidence="1" key="1">
    <citation type="submission" date="2023-07" db="EMBL/GenBank/DDBJ databases">
        <title>Chromosome-level genome assembly of Artemia franciscana.</title>
        <authorList>
            <person name="Jo E."/>
        </authorList>
    </citation>
    <scope>NUCLEOTIDE SEQUENCE</scope>
    <source>
        <tissue evidence="1">Whole body</tissue>
    </source>
</reference>
<protein>
    <submittedName>
        <fullName evidence="1">Uncharacterized protein</fullName>
    </submittedName>
</protein>
<evidence type="ECO:0000313" key="1">
    <source>
        <dbReference type="EMBL" id="KAK2703822.1"/>
    </source>
</evidence>
<gene>
    <name evidence="1" type="ORF">QYM36_017764</name>
</gene>
<dbReference type="EMBL" id="JAVRJZ010000067">
    <property type="protein sequence ID" value="KAK2703822.1"/>
    <property type="molecule type" value="Genomic_DNA"/>
</dbReference>
<sequence>MGFSDIVNVNILGKPSSCRIPPVKVRFKSSTVARKVLKNQSKLKGSQCFVSESLTHPRQEALNAARDVVGMRNAWSVQGCIFVQSGDQVVRIKELPEVVLLSCLQEARVLANRQESD</sequence>
<keyword evidence="2" id="KW-1185">Reference proteome</keyword>
<proteinExistence type="predicted"/>
<organism evidence="1 2">
    <name type="scientific">Artemia franciscana</name>
    <name type="common">Brine shrimp</name>
    <name type="synonym">Artemia sanfranciscana</name>
    <dbReference type="NCBI Taxonomy" id="6661"/>
    <lineage>
        <taxon>Eukaryota</taxon>
        <taxon>Metazoa</taxon>
        <taxon>Ecdysozoa</taxon>
        <taxon>Arthropoda</taxon>
        <taxon>Crustacea</taxon>
        <taxon>Branchiopoda</taxon>
        <taxon>Anostraca</taxon>
        <taxon>Artemiidae</taxon>
        <taxon>Artemia</taxon>
    </lineage>
</organism>